<protein>
    <submittedName>
        <fullName evidence="1">Uncharacterized protein</fullName>
    </submittedName>
</protein>
<gene>
    <name evidence="1" type="ORF">ACFQ03_09960</name>
</gene>
<evidence type="ECO:0000313" key="2">
    <source>
        <dbReference type="Proteomes" id="UP001597120"/>
    </source>
</evidence>
<dbReference type="Proteomes" id="UP001597120">
    <property type="component" value="Unassembled WGS sequence"/>
</dbReference>
<dbReference type="RefSeq" id="WP_379287864.1">
    <property type="nucleotide sequence ID" value="NZ_JBHTIU010000030.1"/>
</dbReference>
<accession>A0ABW3DAA2</accession>
<evidence type="ECO:0000313" key="1">
    <source>
        <dbReference type="EMBL" id="MFD0869474.1"/>
    </source>
</evidence>
<reference evidence="2" key="1">
    <citation type="journal article" date="2019" name="Int. J. Syst. Evol. Microbiol.">
        <title>The Global Catalogue of Microorganisms (GCM) 10K type strain sequencing project: providing services to taxonomists for standard genome sequencing and annotation.</title>
        <authorList>
            <consortium name="The Broad Institute Genomics Platform"/>
            <consortium name="The Broad Institute Genome Sequencing Center for Infectious Disease"/>
            <person name="Wu L."/>
            <person name="Ma J."/>
        </authorList>
    </citation>
    <scope>NUCLEOTIDE SEQUENCE [LARGE SCALE GENOMIC DNA]</scope>
    <source>
        <strain evidence="2">CCUG 57263</strain>
    </source>
</reference>
<sequence length="49" mass="5549">MRRIFQETVEDIWAASGAVGGYRGCLGGVRDRPREAYRDVCGMWLITVM</sequence>
<keyword evidence="2" id="KW-1185">Reference proteome</keyword>
<comment type="caution">
    <text evidence="1">The sequence shown here is derived from an EMBL/GenBank/DDBJ whole genome shotgun (WGS) entry which is preliminary data.</text>
</comment>
<organism evidence="1 2">
    <name type="scientific">Paenibacillus residui</name>
    <dbReference type="NCBI Taxonomy" id="629724"/>
    <lineage>
        <taxon>Bacteria</taxon>
        <taxon>Bacillati</taxon>
        <taxon>Bacillota</taxon>
        <taxon>Bacilli</taxon>
        <taxon>Bacillales</taxon>
        <taxon>Paenibacillaceae</taxon>
        <taxon>Paenibacillus</taxon>
    </lineage>
</organism>
<proteinExistence type="predicted"/>
<dbReference type="EMBL" id="JBHTIU010000030">
    <property type="protein sequence ID" value="MFD0869474.1"/>
    <property type="molecule type" value="Genomic_DNA"/>
</dbReference>
<name>A0ABW3DAA2_9BACL</name>